<reference evidence="1 2" key="1">
    <citation type="journal article" date="2013" name="Genome Biol.">
        <title>The genome sequence of the most widely cultivated cacao type and its use to identify candidate genes regulating pod color.</title>
        <authorList>
            <person name="Motamayor J.C."/>
            <person name="Mockaitis K."/>
            <person name="Schmutz J."/>
            <person name="Haiminen N."/>
            <person name="Iii D.L."/>
            <person name="Cornejo O."/>
            <person name="Findley S.D."/>
            <person name="Zheng P."/>
            <person name="Utro F."/>
            <person name="Royaert S."/>
            <person name="Saski C."/>
            <person name="Jenkins J."/>
            <person name="Podicheti R."/>
            <person name="Zhao M."/>
            <person name="Scheffler B.E."/>
            <person name="Stack J.C."/>
            <person name="Feltus F.A."/>
            <person name="Mustiga G.M."/>
            <person name="Amores F."/>
            <person name="Phillips W."/>
            <person name="Marelli J.P."/>
            <person name="May G.D."/>
            <person name="Shapiro H."/>
            <person name="Ma J."/>
            <person name="Bustamante C.D."/>
            <person name="Schnell R.J."/>
            <person name="Main D."/>
            <person name="Gilbert D."/>
            <person name="Parida L."/>
            <person name="Kuhn D.N."/>
        </authorList>
    </citation>
    <scope>NUCLEOTIDE SEQUENCE [LARGE SCALE GENOMIC DNA]</scope>
    <source>
        <strain evidence="2">cv. Matina 1-6</strain>
    </source>
</reference>
<proteinExistence type="predicted"/>
<keyword evidence="2" id="KW-1185">Reference proteome</keyword>
<evidence type="ECO:0000313" key="2">
    <source>
        <dbReference type="Proteomes" id="UP000026915"/>
    </source>
</evidence>
<dbReference type="AlphaFoldDB" id="A0A061F566"/>
<name>A0A061F566_THECC</name>
<gene>
    <name evidence="1" type="ORF">TCM_031001</name>
</gene>
<evidence type="ECO:0000313" key="1">
    <source>
        <dbReference type="EMBL" id="EOY12510.1"/>
    </source>
</evidence>
<accession>A0A061F566</accession>
<protein>
    <submittedName>
        <fullName evidence="1">Uncharacterized protein</fullName>
    </submittedName>
</protein>
<dbReference type="Proteomes" id="UP000026915">
    <property type="component" value="Chromosome 7"/>
</dbReference>
<dbReference type="HOGENOM" id="CLU_204851_0_0_1"/>
<dbReference type="InParanoid" id="A0A061F566"/>
<sequence length="68" mass="7749">MAILCKKDCTTCNSFTFFSQEVSLGLMILNSRKERDANDLPANSLPAIFEIQDDYIMLISFQSRLLLN</sequence>
<organism evidence="1 2">
    <name type="scientific">Theobroma cacao</name>
    <name type="common">Cacao</name>
    <name type="synonym">Cocoa</name>
    <dbReference type="NCBI Taxonomy" id="3641"/>
    <lineage>
        <taxon>Eukaryota</taxon>
        <taxon>Viridiplantae</taxon>
        <taxon>Streptophyta</taxon>
        <taxon>Embryophyta</taxon>
        <taxon>Tracheophyta</taxon>
        <taxon>Spermatophyta</taxon>
        <taxon>Magnoliopsida</taxon>
        <taxon>eudicotyledons</taxon>
        <taxon>Gunneridae</taxon>
        <taxon>Pentapetalae</taxon>
        <taxon>rosids</taxon>
        <taxon>malvids</taxon>
        <taxon>Malvales</taxon>
        <taxon>Malvaceae</taxon>
        <taxon>Byttnerioideae</taxon>
        <taxon>Theobroma</taxon>
    </lineage>
</organism>
<dbReference type="Gramene" id="EOY12510">
    <property type="protein sequence ID" value="EOY12510"/>
    <property type="gene ID" value="TCM_031001"/>
</dbReference>
<dbReference type="EMBL" id="CM001885">
    <property type="protein sequence ID" value="EOY12510.1"/>
    <property type="molecule type" value="Genomic_DNA"/>
</dbReference>